<dbReference type="Proteomes" id="UP001529510">
    <property type="component" value="Unassembled WGS sequence"/>
</dbReference>
<dbReference type="EMBL" id="JAMKFB020000001">
    <property type="protein sequence ID" value="KAL0203858.1"/>
    <property type="molecule type" value="Genomic_DNA"/>
</dbReference>
<organism evidence="3 4">
    <name type="scientific">Cirrhinus mrigala</name>
    <name type="common">Mrigala</name>
    <dbReference type="NCBI Taxonomy" id="683832"/>
    <lineage>
        <taxon>Eukaryota</taxon>
        <taxon>Metazoa</taxon>
        <taxon>Chordata</taxon>
        <taxon>Craniata</taxon>
        <taxon>Vertebrata</taxon>
        <taxon>Euteleostomi</taxon>
        <taxon>Actinopterygii</taxon>
        <taxon>Neopterygii</taxon>
        <taxon>Teleostei</taxon>
        <taxon>Ostariophysi</taxon>
        <taxon>Cypriniformes</taxon>
        <taxon>Cyprinidae</taxon>
        <taxon>Labeoninae</taxon>
        <taxon>Labeonini</taxon>
        <taxon>Cirrhinus</taxon>
    </lineage>
</organism>
<proteinExistence type="predicted"/>
<dbReference type="AlphaFoldDB" id="A0ABD0RZ74"/>
<feature type="compositionally biased region" description="Acidic residues" evidence="1">
    <location>
        <begin position="205"/>
        <end position="219"/>
    </location>
</feature>
<accession>A0ABD0RZ74</accession>
<evidence type="ECO:0000256" key="1">
    <source>
        <dbReference type="SAM" id="MobiDB-lite"/>
    </source>
</evidence>
<comment type="caution">
    <text evidence="3">The sequence shown here is derived from an EMBL/GenBank/DDBJ whole genome shotgun (WGS) entry which is preliminary data.</text>
</comment>
<dbReference type="Pfam" id="PF02354">
    <property type="entry name" value="Latrophilin"/>
    <property type="match status" value="1"/>
</dbReference>
<evidence type="ECO:0000259" key="2">
    <source>
        <dbReference type="Pfam" id="PF02354"/>
    </source>
</evidence>
<evidence type="ECO:0000313" key="4">
    <source>
        <dbReference type="Proteomes" id="UP001529510"/>
    </source>
</evidence>
<dbReference type="InterPro" id="IPR003334">
    <property type="entry name" value="GPCR_2_latrophilin_rcpt_C"/>
</dbReference>
<name>A0ABD0RZ74_CIRMR</name>
<evidence type="ECO:0000313" key="3">
    <source>
        <dbReference type="EMBL" id="KAL0203858.1"/>
    </source>
</evidence>
<reference evidence="3 4" key="1">
    <citation type="submission" date="2024-05" db="EMBL/GenBank/DDBJ databases">
        <title>Genome sequencing and assembly of Indian major carp, Cirrhinus mrigala (Hamilton, 1822).</title>
        <authorList>
            <person name="Mohindra V."/>
            <person name="Chowdhury L.M."/>
            <person name="Lal K."/>
            <person name="Jena J.K."/>
        </authorList>
    </citation>
    <scope>NUCLEOTIDE SEQUENCE [LARGE SCALE GENOMIC DNA]</scope>
    <source>
        <strain evidence="3">CM1030</strain>
        <tissue evidence="3">Blood</tissue>
    </source>
</reference>
<protein>
    <recommendedName>
        <fullName evidence="2">GPCR family 2 latrophilin C-terminal domain-containing protein</fullName>
    </recommendedName>
</protein>
<feature type="domain" description="GPCR family 2 latrophilin C-terminal" evidence="2">
    <location>
        <begin position="1"/>
        <end position="293"/>
    </location>
</feature>
<keyword evidence="4" id="KW-1185">Reference proteome</keyword>
<gene>
    <name evidence="3" type="ORF">M9458_001876</name>
</gene>
<feature type="compositionally biased region" description="Basic residues" evidence="1">
    <location>
        <begin position="163"/>
        <end position="176"/>
    </location>
</feature>
<feature type="region of interest" description="Disordered" evidence="1">
    <location>
        <begin position="150"/>
        <end position="231"/>
    </location>
</feature>
<sequence>MDTLPLNGNHGNSYGVAAGDYLTYSSRGSEPPTTLEKKILKELTANYAPSYLNTQERQGKAHQGTLTNKLNNHLANGGVAGSSSIAKDDVMVLDNPGAFHRHDDGGGLSLELIREESQAPLLPPRPPPPENHAPMHTFSAHRRLPQENSESFFPLLPNDTHSSHTHTHTPRAHTHSPLRDSLYTSMPTLTDLPHGTDDLINGLHDDEDEEDDDGEEEEGSELHLANGKGVVMETDDVYYKSMPNLGSRNHIQELESYYQMGRGGSDGFIAPPEKEDSSPEEQPPDPSQLVTSL</sequence>
<feature type="region of interest" description="Disordered" evidence="1">
    <location>
        <begin position="258"/>
        <end position="293"/>
    </location>
</feature>